<evidence type="ECO:0000313" key="6">
    <source>
        <dbReference type="Proteomes" id="UP001501920"/>
    </source>
</evidence>
<evidence type="ECO:0000256" key="3">
    <source>
        <dbReference type="RuleBase" id="RU361235"/>
    </source>
</evidence>
<evidence type="ECO:0000259" key="4">
    <source>
        <dbReference type="Pfam" id="PF00135"/>
    </source>
</evidence>
<evidence type="ECO:0000256" key="1">
    <source>
        <dbReference type="ARBA" id="ARBA00005964"/>
    </source>
</evidence>
<dbReference type="PROSITE" id="PS00122">
    <property type="entry name" value="CARBOXYLESTERASE_B_1"/>
    <property type="match status" value="1"/>
</dbReference>
<dbReference type="InterPro" id="IPR029058">
    <property type="entry name" value="AB_hydrolase_fold"/>
</dbReference>
<dbReference type="AlphaFoldDB" id="A0AAR2J1U9"/>
<keyword evidence="2 3" id="KW-0378">Hydrolase</keyword>
<dbReference type="InterPro" id="IPR002018">
    <property type="entry name" value="CarbesteraseB"/>
</dbReference>
<keyword evidence="6" id="KW-1185">Reference proteome</keyword>
<dbReference type="GO" id="GO:0016787">
    <property type="term" value="F:hydrolase activity"/>
    <property type="evidence" value="ECO:0007669"/>
    <property type="project" value="UniProtKB-KW"/>
</dbReference>
<name>A0AAR2J1U9_PYGNA</name>
<dbReference type="SUPFAM" id="SSF53474">
    <property type="entry name" value="alpha/beta-Hydrolases"/>
    <property type="match status" value="1"/>
</dbReference>
<dbReference type="PANTHER" id="PTHR11559">
    <property type="entry name" value="CARBOXYLESTERASE"/>
    <property type="match status" value="1"/>
</dbReference>
<dbReference type="Pfam" id="PF00135">
    <property type="entry name" value="COesterase"/>
    <property type="match status" value="1"/>
</dbReference>
<dbReference type="Ensembl" id="ENSPNAT00000083864.1">
    <property type="protein sequence ID" value="ENSPNAP00000044292.1"/>
    <property type="gene ID" value="ENSPNAG00000028806.2"/>
</dbReference>
<comment type="similarity">
    <text evidence="1 3">Belongs to the type-B carboxylesterase/lipase family.</text>
</comment>
<dbReference type="FunFam" id="3.40.50.1820:FF:000128">
    <property type="entry name" value="Carboxylic ester hydrolase"/>
    <property type="match status" value="1"/>
</dbReference>
<dbReference type="CDD" id="cd00312">
    <property type="entry name" value="Esterase_lipase"/>
    <property type="match status" value="1"/>
</dbReference>
<reference evidence="5" key="3">
    <citation type="submission" date="2025-09" db="UniProtKB">
        <authorList>
            <consortium name="Ensembl"/>
        </authorList>
    </citation>
    <scope>IDENTIFICATION</scope>
</reference>
<dbReference type="InterPro" id="IPR019826">
    <property type="entry name" value="Carboxylesterase_B_AS"/>
</dbReference>
<dbReference type="PROSITE" id="PS00941">
    <property type="entry name" value="CARBOXYLESTERASE_B_2"/>
    <property type="match status" value="1"/>
</dbReference>
<dbReference type="InterPro" id="IPR019819">
    <property type="entry name" value="Carboxylesterase_B_CS"/>
</dbReference>
<dbReference type="Proteomes" id="UP001501920">
    <property type="component" value="Chromosome 11"/>
</dbReference>
<sequence length="544" mass="60171">YRYQFQNEWPVVQTKLGALKGEYVTAKGKDTVVHSYLGVPFAKSPVGPLRLVPPQTAEVWEGVRGATQQPHMCIQNRQLLADLIANFTLRAELPEMSEDCLYLNIYTPAKPGEDANLPVMVWIHGGGLSIGSASIYDGSILSAYQNVVVVLIQYRLGLLGFFSTGDEHAPGNYGLLDQVAALQWVQENIHSFGGDPGSVTIFGESAGGASVSFLLLSPLSAGLFHRAVAQSGCATMPGIVLDPLPVAQQVANASGCDISSTQKIAECIKQWSTEDMITLSKEHLMLRFVVTEDKVFLPKPVEELLQKQEFSKVPLLTGINDDEFGWMMPSFTGPPGWADGMDRDVLGKLFKLVPCCPLLYVKVKKQWINELIADEYLGSSADLIKIRDSYKEMMADIIFNIPLINVVLSAAGAPVYLYQFQQPPSFIQAKRPSFVRTDHGDDLFFVFGFCFANAHVKTLASVTEKEKELCRTVMAYWGNFARTGSPNGPDLRPWPEYGAEAEYLGIGLEQKPGRNLKAKRYIFMTETLPELVRSAQEKRERSEL</sequence>
<dbReference type="GeneTree" id="ENSGT00940000155200"/>
<organism evidence="5 6">
    <name type="scientific">Pygocentrus nattereri</name>
    <name type="common">Red-bellied piranha</name>
    <dbReference type="NCBI Taxonomy" id="42514"/>
    <lineage>
        <taxon>Eukaryota</taxon>
        <taxon>Metazoa</taxon>
        <taxon>Chordata</taxon>
        <taxon>Craniata</taxon>
        <taxon>Vertebrata</taxon>
        <taxon>Euteleostomi</taxon>
        <taxon>Actinopterygii</taxon>
        <taxon>Neopterygii</taxon>
        <taxon>Teleostei</taxon>
        <taxon>Ostariophysi</taxon>
        <taxon>Characiformes</taxon>
        <taxon>Characoidei</taxon>
        <taxon>Pygocentrus</taxon>
    </lineage>
</organism>
<proteinExistence type="inferred from homology"/>
<feature type="domain" description="Carboxylesterase type B" evidence="4">
    <location>
        <begin position="10"/>
        <end position="523"/>
    </location>
</feature>
<evidence type="ECO:0000313" key="5">
    <source>
        <dbReference type="Ensembl" id="ENSPNAP00000044292.1"/>
    </source>
</evidence>
<accession>A0AAR2J1U9</accession>
<protein>
    <recommendedName>
        <fullName evidence="3">Carboxylic ester hydrolase</fullName>
        <ecNumber evidence="3">3.1.1.-</ecNumber>
    </recommendedName>
</protein>
<reference evidence="5 6" key="1">
    <citation type="submission" date="2020-10" db="EMBL/GenBank/DDBJ databases">
        <title>Pygocentrus nattereri (red-bellied piranha) genome, fPygNat1, primary haplotype.</title>
        <authorList>
            <person name="Myers G."/>
            <person name="Meyer A."/>
            <person name="Karagic N."/>
            <person name="Pippel M."/>
            <person name="Winkler S."/>
            <person name="Tracey A."/>
            <person name="Wood J."/>
            <person name="Formenti G."/>
            <person name="Howe K."/>
            <person name="Fedrigo O."/>
            <person name="Jarvis E.D."/>
        </authorList>
    </citation>
    <scope>NUCLEOTIDE SEQUENCE [LARGE SCALE GENOMIC DNA]</scope>
</reference>
<dbReference type="Gene3D" id="3.40.50.1820">
    <property type="entry name" value="alpha/beta hydrolase"/>
    <property type="match status" value="1"/>
</dbReference>
<dbReference type="EC" id="3.1.1.-" evidence="3"/>
<dbReference type="InterPro" id="IPR050309">
    <property type="entry name" value="Type-B_Carboxylest/Lipase"/>
</dbReference>
<reference evidence="5" key="2">
    <citation type="submission" date="2025-08" db="UniProtKB">
        <authorList>
            <consortium name="Ensembl"/>
        </authorList>
    </citation>
    <scope>IDENTIFICATION</scope>
</reference>
<evidence type="ECO:0000256" key="2">
    <source>
        <dbReference type="ARBA" id="ARBA00022801"/>
    </source>
</evidence>